<sequence length="53" mass="5886">MSNDNDCQSLSRRDSLVGAHVLKVEKGGLLDKIFELARARHGSVFAGLMWERA</sequence>
<dbReference type="EMBL" id="LT629705">
    <property type="protein sequence ID" value="SDP30975.1"/>
    <property type="molecule type" value="Genomic_DNA"/>
</dbReference>
<evidence type="ECO:0000313" key="1">
    <source>
        <dbReference type="EMBL" id="SDP30975.1"/>
    </source>
</evidence>
<dbReference type="Proteomes" id="UP000198827">
    <property type="component" value="Chromosome I"/>
</dbReference>
<gene>
    <name evidence="1" type="ORF">SAMN04489798_5331</name>
</gene>
<dbReference type="AlphaFoldDB" id="A0A1H0RNJ2"/>
<proteinExistence type="predicted"/>
<name>A0A1H0RNJ2_9PSED</name>
<accession>A0A1H0RNJ2</accession>
<organism evidence="1 2">
    <name type="scientific">Pseudomonas arsenicoxydans</name>
    <dbReference type="NCBI Taxonomy" id="702115"/>
    <lineage>
        <taxon>Bacteria</taxon>
        <taxon>Pseudomonadati</taxon>
        <taxon>Pseudomonadota</taxon>
        <taxon>Gammaproteobacteria</taxon>
        <taxon>Pseudomonadales</taxon>
        <taxon>Pseudomonadaceae</taxon>
        <taxon>Pseudomonas</taxon>
    </lineage>
</organism>
<protein>
    <submittedName>
        <fullName evidence="1">Uncharacterized protein</fullName>
    </submittedName>
</protein>
<reference evidence="1 2" key="1">
    <citation type="submission" date="2016-10" db="EMBL/GenBank/DDBJ databases">
        <authorList>
            <person name="de Groot N.N."/>
        </authorList>
    </citation>
    <scope>NUCLEOTIDE SEQUENCE [LARGE SCALE GENOMIC DNA]</scope>
    <source>
        <strain evidence="1 2">CECT 7543</strain>
    </source>
</reference>
<evidence type="ECO:0000313" key="2">
    <source>
        <dbReference type="Proteomes" id="UP000198827"/>
    </source>
</evidence>